<dbReference type="Proteomes" id="UP001066276">
    <property type="component" value="Chromosome 6"/>
</dbReference>
<evidence type="ECO:0000313" key="2">
    <source>
        <dbReference type="EMBL" id="KAJ1142120.1"/>
    </source>
</evidence>
<organism evidence="2 3">
    <name type="scientific">Pleurodeles waltl</name>
    <name type="common">Iberian ribbed newt</name>
    <dbReference type="NCBI Taxonomy" id="8319"/>
    <lineage>
        <taxon>Eukaryota</taxon>
        <taxon>Metazoa</taxon>
        <taxon>Chordata</taxon>
        <taxon>Craniata</taxon>
        <taxon>Vertebrata</taxon>
        <taxon>Euteleostomi</taxon>
        <taxon>Amphibia</taxon>
        <taxon>Batrachia</taxon>
        <taxon>Caudata</taxon>
        <taxon>Salamandroidea</taxon>
        <taxon>Salamandridae</taxon>
        <taxon>Pleurodelinae</taxon>
        <taxon>Pleurodeles</taxon>
    </lineage>
</organism>
<evidence type="ECO:0000256" key="1">
    <source>
        <dbReference type="SAM" id="MobiDB-lite"/>
    </source>
</evidence>
<feature type="compositionally biased region" description="Basic and acidic residues" evidence="1">
    <location>
        <begin position="89"/>
        <end position="98"/>
    </location>
</feature>
<protein>
    <submittedName>
        <fullName evidence="2">Uncharacterized protein</fullName>
    </submittedName>
</protein>
<gene>
    <name evidence="2" type="ORF">NDU88_008447</name>
</gene>
<dbReference type="EMBL" id="JANPWB010000010">
    <property type="protein sequence ID" value="KAJ1142120.1"/>
    <property type="molecule type" value="Genomic_DNA"/>
</dbReference>
<keyword evidence="3" id="KW-1185">Reference proteome</keyword>
<reference evidence="2" key="1">
    <citation type="journal article" date="2022" name="bioRxiv">
        <title>Sequencing and chromosome-scale assembly of the giantPleurodeles waltlgenome.</title>
        <authorList>
            <person name="Brown T."/>
            <person name="Elewa A."/>
            <person name="Iarovenko S."/>
            <person name="Subramanian E."/>
            <person name="Araus A.J."/>
            <person name="Petzold A."/>
            <person name="Susuki M."/>
            <person name="Suzuki K.-i.T."/>
            <person name="Hayashi T."/>
            <person name="Toyoda A."/>
            <person name="Oliveira C."/>
            <person name="Osipova E."/>
            <person name="Leigh N.D."/>
            <person name="Simon A."/>
            <person name="Yun M.H."/>
        </authorList>
    </citation>
    <scope>NUCLEOTIDE SEQUENCE</scope>
    <source>
        <strain evidence="2">20211129_DDA</strain>
        <tissue evidence="2">Liver</tissue>
    </source>
</reference>
<feature type="region of interest" description="Disordered" evidence="1">
    <location>
        <begin position="34"/>
        <end position="145"/>
    </location>
</feature>
<dbReference type="AlphaFoldDB" id="A0AAV7QSK0"/>
<sequence length="145" mass="15185">MRPVLAAYFEAQTSEAGCRWASQPPGAVCCGSAPEVPVAPVPSPEPEEEAEEKEGGVASQRVCPPESAEAPSVPLKLRGTAARVPGPAQREHQQREARAAGGGGKESGGERFFLRVQERRGKGAADAGAPSACSNARHMRLTSRR</sequence>
<name>A0AAV7QSK0_PLEWA</name>
<accession>A0AAV7QSK0</accession>
<feature type="compositionally biased region" description="Basic and acidic residues" evidence="1">
    <location>
        <begin position="107"/>
        <end position="123"/>
    </location>
</feature>
<evidence type="ECO:0000313" key="3">
    <source>
        <dbReference type="Proteomes" id="UP001066276"/>
    </source>
</evidence>
<comment type="caution">
    <text evidence="2">The sequence shown here is derived from an EMBL/GenBank/DDBJ whole genome shotgun (WGS) entry which is preliminary data.</text>
</comment>
<proteinExistence type="predicted"/>